<evidence type="ECO:0000313" key="2">
    <source>
        <dbReference type="EMBL" id="GBG89020.1"/>
    </source>
</evidence>
<keyword evidence="3" id="KW-1185">Reference proteome</keyword>
<accession>A0A388M363</accession>
<evidence type="ECO:0000313" key="3">
    <source>
        <dbReference type="Proteomes" id="UP000265515"/>
    </source>
</evidence>
<sequence>MEGNGSPPAVPETNLNKEVEHIRELARLCYDEGILPMNIDPGEMRTEGREVFFKVIPRIDQTKIVWLKEHTITIIFKEGARFLPKKVKDDVIRAFEDERVQDGDLEAINFKRGQVKIVSPNVASYVAKSSAIALWMITKGSDEITLGSTRYVLEFKPRLTKAQLREQRRTEEESTFWIIAVQMPLDAMLYLEAHVRKAIGPVVFTRTSAFIPWLQQSVGPLDGMMGAINRQPPGFYPWGMPATPTYQTGGGGVNCTGGLAGIGVMGGNGGVGGIGGGGGIGGVGGFGSVGGNGRMGGIGGLGGTGGAGGIGCAGGIGAAGGIGGGGRLGDGGGVGGAGGLGGGGGIGVRRNSHHGPNDGMSPHGVSGDRGIQGILRTRSGQSGKQRRLSFDEESNAAIRGEGSNTSMASSSSQAEGSIREVGTPGTKTTRKRHPMTLDKGQLNNLEVQILPIFFSYARNSLWVLAWATLDASINFITIPSPDLPMPSILTNIIRTAINDKFTFRLIPDMLVPRFLMDHPVGQGRKLKFFCPLADVRFVTGQLEILESEGLRLIPLSVFIDAKKQDLRQIKAEPANSTEFLYELDGKLVREKKLASQFIRKALTSSWLVTRELSQQAVSSNTPMASLIQTKGNRTGNGKN</sequence>
<evidence type="ECO:0000256" key="1">
    <source>
        <dbReference type="SAM" id="MobiDB-lite"/>
    </source>
</evidence>
<name>A0A388M363_CHABU</name>
<organism evidence="2 3">
    <name type="scientific">Chara braunii</name>
    <name type="common">Braun's stonewort</name>
    <dbReference type="NCBI Taxonomy" id="69332"/>
    <lineage>
        <taxon>Eukaryota</taxon>
        <taxon>Viridiplantae</taxon>
        <taxon>Streptophyta</taxon>
        <taxon>Charophyceae</taxon>
        <taxon>Charales</taxon>
        <taxon>Characeae</taxon>
        <taxon>Chara</taxon>
    </lineage>
</organism>
<dbReference type="EMBL" id="BFEA01000710">
    <property type="protein sequence ID" value="GBG89020.1"/>
    <property type="molecule type" value="Genomic_DNA"/>
</dbReference>
<comment type="caution">
    <text evidence="2">The sequence shown here is derived from an EMBL/GenBank/DDBJ whole genome shotgun (WGS) entry which is preliminary data.</text>
</comment>
<proteinExistence type="predicted"/>
<reference evidence="2 3" key="1">
    <citation type="journal article" date="2018" name="Cell">
        <title>The Chara Genome: Secondary Complexity and Implications for Plant Terrestrialization.</title>
        <authorList>
            <person name="Nishiyama T."/>
            <person name="Sakayama H."/>
            <person name="Vries J.D."/>
            <person name="Buschmann H."/>
            <person name="Saint-Marcoux D."/>
            <person name="Ullrich K.K."/>
            <person name="Haas F.B."/>
            <person name="Vanderstraeten L."/>
            <person name="Becker D."/>
            <person name="Lang D."/>
            <person name="Vosolsobe S."/>
            <person name="Rombauts S."/>
            <person name="Wilhelmsson P.K.I."/>
            <person name="Janitza P."/>
            <person name="Kern R."/>
            <person name="Heyl A."/>
            <person name="Rumpler F."/>
            <person name="Villalobos L.I.A.C."/>
            <person name="Clay J.M."/>
            <person name="Skokan R."/>
            <person name="Toyoda A."/>
            <person name="Suzuki Y."/>
            <person name="Kagoshima H."/>
            <person name="Schijlen E."/>
            <person name="Tajeshwar N."/>
            <person name="Catarino B."/>
            <person name="Hetherington A.J."/>
            <person name="Saltykova A."/>
            <person name="Bonnot C."/>
            <person name="Breuninger H."/>
            <person name="Symeonidi A."/>
            <person name="Radhakrishnan G.V."/>
            <person name="Van Nieuwerburgh F."/>
            <person name="Deforce D."/>
            <person name="Chang C."/>
            <person name="Karol K.G."/>
            <person name="Hedrich R."/>
            <person name="Ulvskov P."/>
            <person name="Glockner G."/>
            <person name="Delwiche C.F."/>
            <person name="Petrasek J."/>
            <person name="Van de Peer Y."/>
            <person name="Friml J."/>
            <person name="Beilby M."/>
            <person name="Dolan L."/>
            <person name="Kohara Y."/>
            <person name="Sugano S."/>
            <person name="Fujiyama A."/>
            <person name="Delaux P.-M."/>
            <person name="Quint M."/>
            <person name="TheiBen G."/>
            <person name="Hagemann M."/>
            <person name="Harholt J."/>
            <person name="Dunand C."/>
            <person name="Zachgo S."/>
            <person name="Langdale J."/>
            <person name="Maumus F."/>
            <person name="Straeten D.V.D."/>
            <person name="Gould S.B."/>
            <person name="Rensing S.A."/>
        </authorList>
    </citation>
    <scope>NUCLEOTIDE SEQUENCE [LARGE SCALE GENOMIC DNA]</scope>
    <source>
        <strain evidence="2 3">S276</strain>
    </source>
</reference>
<gene>
    <name evidence="2" type="ORF">CBR_g48629</name>
</gene>
<dbReference type="Gramene" id="GBG89020">
    <property type="protein sequence ID" value="GBG89020"/>
    <property type="gene ID" value="CBR_g48629"/>
</dbReference>
<dbReference type="Proteomes" id="UP000265515">
    <property type="component" value="Unassembled WGS sequence"/>
</dbReference>
<protein>
    <submittedName>
        <fullName evidence="2">Uncharacterized protein</fullName>
    </submittedName>
</protein>
<dbReference type="AlphaFoldDB" id="A0A388M363"/>
<feature type="compositionally biased region" description="Low complexity" evidence="1">
    <location>
        <begin position="400"/>
        <end position="416"/>
    </location>
</feature>
<feature type="region of interest" description="Disordered" evidence="1">
    <location>
        <begin position="345"/>
        <end position="433"/>
    </location>
</feature>